<dbReference type="AlphaFoldDB" id="A0AAV9VZI6"/>
<keyword evidence="1" id="KW-0175">Coiled coil</keyword>
<dbReference type="Proteomes" id="UP001370758">
    <property type="component" value="Unassembled WGS sequence"/>
</dbReference>
<evidence type="ECO:0000256" key="1">
    <source>
        <dbReference type="SAM" id="Coils"/>
    </source>
</evidence>
<feature type="compositionally biased region" description="Polar residues" evidence="2">
    <location>
        <begin position="428"/>
        <end position="443"/>
    </location>
</feature>
<feature type="coiled-coil region" evidence="1">
    <location>
        <begin position="326"/>
        <end position="362"/>
    </location>
</feature>
<feature type="region of interest" description="Disordered" evidence="2">
    <location>
        <begin position="419"/>
        <end position="444"/>
    </location>
</feature>
<organism evidence="3 4">
    <name type="scientific">Arthrobotrys musiformis</name>
    <dbReference type="NCBI Taxonomy" id="47236"/>
    <lineage>
        <taxon>Eukaryota</taxon>
        <taxon>Fungi</taxon>
        <taxon>Dikarya</taxon>
        <taxon>Ascomycota</taxon>
        <taxon>Pezizomycotina</taxon>
        <taxon>Orbiliomycetes</taxon>
        <taxon>Orbiliales</taxon>
        <taxon>Orbiliaceae</taxon>
        <taxon>Arthrobotrys</taxon>
    </lineage>
</organism>
<evidence type="ECO:0000313" key="4">
    <source>
        <dbReference type="Proteomes" id="UP001370758"/>
    </source>
</evidence>
<keyword evidence="4" id="KW-1185">Reference proteome</keyword>
<sequence>MATSTGIRRSSKPTLSAINTSFEFTSPALSHSPSVFSSATISSMASSISPSFAILQHPSPRRLEAVNSPLLKTDMDLPQFSVGRPLSAGLATFFDIETSPTEHDSPASSNSDYYCLRQGTHFRQQWSNVEDAPTPPPNNMCPVAPPNSAQRSAIKLWESRVSRGTPAPPSPPPAVPEFNHATSKLLSPIEHDLEEFSLQINEIHEHLAHSDSVFKQGMMSVYMQQNAAAARLSSSPTEALFAETYLFRPSSVDSVSSTASFHKRQYACRQRAAEARTRAMVAAQQREEQRKEFLKITLVDRIEREVAEIERRAIRDLEMVREARYALRMEIERQKARDRRRALEAELAIERERQAALDAQREDEEEAARLIASLNAATEAIALEHTTVELEAYSEDQDAQECIFQLAADLHLSPENSFAELEYPPSPSLTHSASTRPSTSHSTRAPLPLSLKCTALPTQPPLAPVSATSLKSPLITFLSSPISPCSPIMQGGFVFSSARSSLNMEIGLGFELNFNDISIDVASAEGTTGFIAACA</sequence>
<name>A0AAV9VZI6_9PEZI</name>
<evidence type="ECO:0000313" key="3">
    <source>
        <dbReference type="EMBL" id="KAK6497906.1"/>
    </source>
</evidence>
<dbReference type="EMBL" id="JAVHJL010000009">
    <property type="protein sequence ID" value="KAK6497906.1"/>
    <property type="molecule type" value="Genomic_DNA"/>
</dbReference>
<reference evidence="3 4" key="1">
    <citation type="submission" date="2023-08" db="EMBL/GenBank/DDBJ databases">
        <authorList>
            <person name="Palmer J.M."/>
        </authorList>
    </citation>
    <scope>NUCLEOTIDE SEQUENCE [LARGE SCALE GENOMIC DNA]</scope>
    <source>
        <strain evidence="3 4">TWF481</strain>
    </source>
</reference>
<accession>A0AAV9VZI6</accession>
<proteinExistence type="predicted"/>
<comment type="caution">
    <text evidence="3">The sequence shown here is derived from an EMBL/GenBank/DDBJ whole genome shotgun (WGS) entry which is preliminary data.</text>
</comment>
<evidence type="ECO:0000256" key="2">
    <source>
        <dbReference type="SAM" id="MobiDB-lite"/>
    </source>
</evidence>
<protein>
    <submittedName>
        <fullName evidence="3">Uncharacterized protein</fullName>
    </submittedName>
</protein>
<gene>
    <name evidence="3" type="ORF">TWF481_012303</name>
</gene>